<evidence type="ECO:0000256" key="1">
    <source>
        <dbReference type="ARBA" id="ARBA00022801"/>
    </source>
</evidence>
<dbReference type="PANTHER" id="PTHR14226:SF10">
    <property type="entry name" value="TRIACYLGLYCEROL LIPASE 4-RELATED"/>
    <property type="match status" value="1"/>
</dbReference>
<dbReference type="AlphaFoldDB" id="A0AAU9K1L9"/>
<comment type="caution">
    <text evidence="4">Lacks conserved residue(s) required for the propagation of feature annotation.</text>
</comment>
<dbReference type="PROSITE" id="PS51635">
    <property type="entry name" value="PNPLA"/>
    <property type="match status" value="1"/>
</dbReference>
<feature type="active site" description="Nucleophile" evidence="4">
    <location>
        <position position="227"/>
    </location>
</feature>
<dbReference type="Pfam" id="PF11815">
    <property type="entry name" value="DUF3336"/>
    <property type="match status" value="1"/>
</dbReference>
<dbReference type="SUPFAM" id="SSF52151">
    <property type="entry name" value="FabD/lysophospholipase-like"/>
    <property type="match status" value="1"/>
</dbReference>
<dbReference type="Gene3D" id="3.40.1090.10">
    <property type="entry name" value="Cytosolic phospholipase A2 catalytic domain"/>
    <property type="match status" value="2"/>
</dbReference>
<feature type="short sequence motif" description="GXGXXG" evidence="4">
    <location>
        <begin position="198"/>
        <end position="203"/>
    </location>
</feature>
<dbReference type="GO" id="GO:0004806">
    <property type="term" value="F:triacylglycerol lipase activity"/>
    <property type="evidence" value="ECO:0007669"/>
    <property type="project" value="InterPro"/>
</dbReference>
<evidence type="ECO:0000313" key="6">
    <source>
        <dbReference type="EMBL" id="CAG9327076.1"/>
    </source>
</evidence>
<keyword evidence="3 4" id="KW-0443">Lipid metabolism</keyword>
<feature type="domain" description="PNPLA" evidence="5">
    <location>
        <begin position="194"/>
        <end position="388"/>
    </location>
</feature>
<proteinExistence type="predicted"/>
<keyword evidence="1 4" id="KW-0378">Hydrolase</keyword>
<evidence type="ECO:0000313" key="7">
    <source>
        <dbReference type="Proteomes" id="UP001162131"/>
    </source>
</evidence>
<accession>A0AAU9K1L9</accession>
<evidence type="ECO:0000256" key="4">
    <source>
        <dbReference type="PROSITE-ProRule" id="PRU01161"/>
    </source>
</evidence>
<sequence>MVERIKSLVIRCESVRNLSISEDSVNEVKEIYAVSKEISNKLYRKLISLVWDVGDIILYQQQLKKARDWKSWHSAAEQIDRIEGKDEWKKREQSPLYDYRLLRRRLKLIRSLRQQDDIPALVHHLRSGLLRGLGGSLNSTLYTKTLVDTKQLIVEYQDEVSNALRHVLHSPKYPLLEKVKFFSASRYAFGKTALLMSGGGGLGLYHLGVVKALYDQGLLPRIICGTSAGSMVASFIGTTKWEDIPKWFGKGALKYGPFEGLAKGSVQRKIRRLFKQGHLMDSKTLEVFLRANLGEVTFEEAYEATGIILNITVSESGSFDDFRLLNYLTAPHVLVWSAALASCAIPFVFQSVELKCKDYNGQTVPFHPSGLKFIDGTIKADLPTQKLAEMFNVNAFIVSQTNPWVLPFLTPEDGGGTWGDSFKFKLFKAVKRLIMMEFRHRVQQLNLLDLSSTLTWFLSIFTQEYRGHVTIWPVPSLKDYVNILSNPTDEDIQRCVRKGQLRTFPKINMLKSIMVIEKTFESCYHELRDRIHAQDRRSRFSFDGQPEETMLKESLYQAEFDIIPDIKDEFEHEEVIVDAQ</sequence>
<dbReference type="EMBL" id="CAJZBQ010000042">
    <property type="protein sequence ID" value="CAG9327076.1"/>
    <property type="molecule type" value="Genomic_DNA"/>
</dbReference>
<name>A0AAU9K1L9_9CILI</name>
<keyword evidence="7" id="KW-1185">Reference proteome</keyword>
<feature type="active site" description="Proton acceptor" evidence="4">
    <location>
        <position position="375"/>
    </location>
</feature>
<dbReference type="InterPro" id="IPR050301">
    <property type="entry name" value="NTE"/>
</dbReference>
<dbReference type="Proteomes" id="UP001162131">
    <property type="component" value="Unassembled WGS sequence"/>
</dbReference>
<evidence type="ECO:0000256" key="2">
    <source>
        <dbReference type="ARBA" id="ARBA00022963"/>
    </source>
</evidence>
<feature type="short sequence motif" description="GXSXG" evidence="4">
    <location>
        <begin position="225"/>
        <end position="229"/>
    </location>
</feature>
<dbReference type="InterPro" id="IPR016035">
    <property type="entry name" value="Acyl_Trfase/lysoPLipase"/>
</dbReference>
<dbReference type="InterPro" id="IPR002641">
    <property type="entry name" value="PNPLA_dom"/>
</dbReference>
<gene>
    <name evidence="6" type="ORF">BSTOLATCC_MIC43073</name>
</gene>
<evidence type="ECO:0000259" key="5">
    <source>
        <dbReference type="PROSITE" id="PS51635"/>
    </source>
</evidence>
<dbReference type="InterPro" id="IPR021771">
    <property type="entry name" value="Triacylglycerol_lipase_N"/>
</dbReference>
<keyword evidence="2 4" id="KW-0442">Lipid degradation</keyword>
<protein>
    <recommendedName>
        <fullName evidence="5">PNPLA domain-containing protein</fullName>
    </recommendedName>
</protein>
<dbReference type="GO" id="GO:0016042">
    <property type="term" value="P:lipid catabolic process"/>
    <property type="evidence" value="ECO:0007669"/>
    <property type="project" value="UniProtKB-UniRule"/>
</dbReference>
<dbReference type="PANTHER" id="PTHR14226">
    <property type="entry name" value="NEUROPATHY TARGET ESTERASE/SWISS CHEESE D.MELANOGASTER"/>
    <property type="match status" value="1"/>
</dbReference>
<comment type="caution">
    <text evidence="6">The sequence shown here is derived from an EMBL/GenBank/DDBJ whole genome shotgun (WGS) entry which is preliminary data.</text>
</comment>
<dbReference type="Pfam" id="PF01734">
    <property type="entry name" value="Patatin"/>
    <property type="match status" value="1"/>
</dbReference>
<organism evidence="6 7">
    <name type="scientific">Blepharisma stoltei</name>
    <dbReference type="NCBI Taxonomy" id="1481888"/>
    <lineage>
        <taxon>Eukaryota</taxon>
        <taxon>Sar</taxon>
        <taxon>Alveolata</taxon>
        <taxon>Ciliophora</taxon>
        <taxon>Postciliodesmatophora</taxon>
        <taxon>Heterotrichea</taxon>
        <taxon>Heterotrichida</taxon>
        <taxon>Blepharismidae</taxon>
        <taxon>Blepharisma</taxon>
    </lineage>
</organism>
<reference evidence="6" key="1">
    <citation type="submission" date="2021-09" db="EMBL/GenBank/DDBJ databases">
        <authorList>
            <consortium name="AG Swart"/>
            <person name="Singh M."/>
            <person name="Singh A."/>
            <person name="Seah K."/>
            <person name="Emmerich C."/>
        </authorList>
    </citation>
    <scope>NUCLEOTIDE SEQUENCE</scope>
    <source>
        <strain evidence="6">ATCC30299</strain>
    </source>
</reference>
<evidence type="ECO:0000256" key="3">
    <source>
        <dbReference type="ARBA" id="ARBA00023098"/>
    </source>
</evidence>